<accession>A0ABV7F8X5</accession>
<dbReference type="RefSeq" id="WP_390328634.1">
    <property type="nucleotide sequence ID" value="NZ_JBHRTP010000071.1"/>
</dbReference>
<dbReference type="EMBL" id="JBHRTP010000071">
    <property type="protein sequence ID" value="MFC3110217.1"/>
    <property type="molecule type" value="Genomic_DNA"/>
</dbReference>
<evidence type="ECO:0000256" key="1">
    <source>
        <dbReference type="SAM" id="MobiDB-lite"/>
    </source>
</evidence>
<organism evidence="2 3">
    <name type="scientific">Undibacterium arcticum</name>
    <dbReference type="NCBI Taxonomy" id="1762892"/>
    <lineage>
        <taxon>Bacteria</taxon>
        <taxon>Pseudomonadati</taxon>
        <taxon>Pseudomonadota</taxon>
        <taxon>Betaproteobacteria</taxon>
        <taxon>Burkholderiales</taxon>
        <taxon>Oxalobacteraceae</taxon>
        <taxon>Undibacterium</taxon>
    </lineage>
</organism>
<dbReference type="Proteomes" id="UP001595530">
    <property type="component" value="Unassembled WGS sequence"/>
</dbReference>
<comment type="caution">
    <text evidence="2">The sequence shown here is derived from an EMBL/GenBank/DDBJ whole genome shotgun (WGS) entry which is preliminary data.</text>
</comment>
<sequence length="308" mass="34623">MRNYSILDYFAYSVGRLLGYFVRELNNANRHAVQKNDAPGISTSDRLITGGTDQVASKGPESNLANRLDRYRPAMIRIIPLQDNLGSINVSMYEQERRVERRLYINDAKLKAKVGFNRHDFPSWSLLNEGTAWSTEYIVSKTMQDVEEMLNERLEQSGCPSASKPVAAKGGVESCTSSPSSISEKSRVGNVEPIERVTVREVPSNSNQKKVTYFGRYLRSGVAMRSKKNHLTKKLEKFDQFSLVFEDAALEFSPNTIWGADLERALEEAHVKPGDSIQIINHGRTPIQLASGEKGEPAYKISYEVKKL</sequence>
<feature type="region of interest" description="Disordered" evidence="1">
    <location>
        <begin position="156"/>
        <end position="188"/>
    </location>
</feature>
<reference evidence="3" key="1">
    <citation type="journal article" date="2019" name="Int. J. Syst. Evol. Microbiol.">
        <title>The Global Catalogue of Microorganisms (GCM) 10K type strain sequencing project: providing services to taxonomists for standard genome sequencing and annotation.</title>
        <authorList>
            <consortium name="The Broad Institute Genomics Platform"/>
            <consortium name="The Broad Institute Genome Sequencing Center for Infectious Disease"/>
            <person name="Wu L."/>
            <person name="Ma J."/>
        </authorList>
    </citation>
    <scope>NUCLEOTIDE SEQUENCE [LARGE SCALE GENOMIC DNA]</scope>
    <source>
        <strain evidence="3">KCTC 42986</strain>
    </source>
</reference>
<name>A0ABV7F8X5_9BURK</name>
<gene>
    <name evidence="2" type="ORF">ACFOFO_20010</name>
</gene>
<evidence type="ECO:0000313" key="3">
    <source>
        <dbReference type="Proteomes" id="UP001595530"/>
    </source>
</evidence>
<feature type="compositionally biased region" description="Low complexity" evidence="1">
    <location>
        <begin position="174"/>
        <end position="183"/>
    </location>
</feature>
<protein>
    <submittedName>
        <fullName evidence="2">Uncharacterized protein</fullName>
    </submittedName>
</protein>
<evidence type="ECO:0000313" key="2">
    <source>
        <dbReference type="EMBL" id="MFC3110217.1"/>
    </source>
</evidence>
<keyword evidence="3" id="KW-1185">Reference proteome</keyword>
<proteinExistence type="predicted"/>